<dbReference type="EMBL" id="LR797370">
    <property type="protein sequence ID" value="CAB4210927.1"/>
    <property type="molecule type" value="Genomic_DNA"/>
</dbReference>
<accession>A0A6J7XBW0</accession>
<dbReference type="EMBL" id="LR797263">
    <property type="protein sequence ID" value="CAB4198713.1"/>
    <property type="molecule type" value="Genomic_DNA"/>
</dbReference>
<evidence type="ECO:0000313" key="4">
    <source>
        <dbReference type="EMBL" id="CAB4210927.1"/>
    </source>
</evidence>
<proteinExistence type="predicted"/>
<evidence type="ECO:0000313" key="5">
    <source>
        <dbReference type="EMBL" id="CAB5227381.1"/>
    </source>
</evidence>
<dbReference type="EMBL" id="LR798372">
    <property type="protein sequence ID" value="CAB5227381.1"/>
    <property type="molecule type" value="Genomic_DNA"/>
</dbReference>
<evidence type="ECO:0000313" key="1">
    <source>
        <dbReference type="EMBL" id="CAB4176686.1"/>
    </source>
</evidence>
<evidence type="ECO:0000313" key="2">
    <source>
        <dbReference type="EMBL" id="CAB4181036.1"/>
    </source>
</evidence>
<evidence type="ECO:0000313" key="3">
    <source>
        <dbReference type="EMBL" id="CAB4198713.1"/>
    </source>
</evidence>
<dbReference type="EMBL" id="LR797011">
    <property type="protein sequence ID" value="CAB4181036.1"/>
    <property type="molecule type" value="Genomic_DNA"/>
</dbReference>
<name>A0A6J7XBW0_9CAUD</name>
<gene>
    <name evidence="2" type="ORF">UFOVP1075_12</name>
    <name evidence="3" type="ORF">UFOVP1312_4</name>
    <name evidence="4" type="ORF">UFOVP1426_54</name>
    <name evidence="5" type="ORF">UFOVP1522_33</name>
    <name evidence="1" type="ORF">UFOVP989_54</name>
</gene>
<organism evidence="5">
    <name type="scientific">uncultured Caudovirales phage</name>
    <dbReference type="NCBI Taxonomy" id="2100421"/>
    <lineage>
        <taxon>Viruses</taxon>
        <taxon>Duplodnaviria</taxon>
        <taxon>Heunggongvirae</taxon>
        <taxon>Uroviricota</taxon>
        <taxon>Caudoviricetes</taxon>
        <taxon>Peduoviridae</taxon>
        <taxon>Maltschvirus</taxon>
        <taxon>Maltschvirus maltsch</taxon>
    </lineage>
</organism>
<sequence>MSETDALSTFDFSTVTKSGVYLKFEAGKPVKLRVLTTDPVVSTEEYVDKKTNEISLNTRFSFIVYNFTDKRAQILKTTPNIAKKIGEIHTDPEFGSNIKRIDIRISPTGEMLERRYDIQVLPKAEELTNEMILEAQRINLDELVKGDRMSFYDPKNAKTAELRAVPANGDENDILIDTDAPIDLSDIPF</sequence>
<reference evidence="5" key="1">
    <citation type="submission" date="2020-05" db="EMBL/GenBank/DDBJ databases">
        <authorList>
            <person name="Chiriac C."/>
            <person name="Salcher M."/>
            <person name="Ghai R."/>
            <person name="Kavagutti S V."/>
        </authorList>
    </citation>
    <scope>NUCLEOTIDE SEQUENCE</scope>
</reference>
<dbReference type="EMBL" id="LR796938">
    <property type="protein sequence ID" value="CAB4176686.1"/>
    <property type="molecule type" value="Genomic_DNA"/>
</dbReference>
<protein>
    <submittedName>
        <fullName evidence="5">Uncharacterized protein</fullName>
    </submittedName>
</protein>